<keyword evidence="3" id="KW-0645">Protease</keyword>
<comment type="function">
    <text evidence="3">Hydrolase that can remove conjugated ubiquitin from proteins and may therefore play an important regulatory role at the level of protein turnover by preventing degradation.</text>
</comment>
<reference evidence="6 7" key="1">
    <citation type="submission" date="2024-03" db="EMBL/GenBank/DDBJ databases">
        <title>Aureococcus anophagefferens CCMP1851 and Kratosvirus quantuckense: Draft genome of a second virus-susceptible host strain in the model system.</title>
        <authorList>
            <person name="Chase E."/>
            <person name="Truchon A.R."/>
            <person name="Schepens W."/>
            <person name="Wilhelm S.W."/>
        </authorList>
    </citation>
    <scope>NUCLEOTIDE SEQUENCE [LARGE SCALE GENOMIC DNA]</scope>
    <source>
        <strain evidence="6 7">CCMP1851</strain>
    </source>
</reference>
<dbReference type="InterPro" id="IPR038765">
    <property type="entry name" value="Papain-like_cys_pep_sf"/>
</dbReference>
<dbReference type="CDD" id="cd22744">
    <property type="entry name" value="OTU"/>
    <property type="match status" value="1"/>
</dbReference>
<evidence type="ECO:0000256" key="1">
    <source>
        <dbReference type="ARBA" id="ARBA00000707"/>
    </source>
</evidence>
<feature type="compositionally biased region" description="Low complexity" evidence="4">
    <location>
        <begin position="66"/>
        <end position="85"/>
    </location>
</feature>
<dbReference type="EC" id="3.4.19.12" evidence="3"/>
<keyword evidence="3" id="KW-0963">Cytoplasm</keyword>
<dbReference type="Gene3D" id="3.90.70.80">
    <property type="match status" value="1"/>
</dbReference>
<feature type="compositionally biased region" description="Low complexity" evidence="4">
    <location>
        <begin position="1"/>
        <end position="12"/>
    </location>
</feature>
<keyword evidence="7" id="KW-1185">Reference proteome</keyword>
<evidence type="ECO:0000313" key="6">
    <source>
        <dbReference type="EMBL" id="KAK7250245.1"/>
    </source>
</evidence>
<comment type="subcellular location">
    <subcellularLocation>
        <location evidence="3">Cytoplasm</location>
    </subcellularLocation>
</comment>
<feature type="compositionally biased region" description="Basic residues" evidence="4">
    <location>
        <begin position="177"/>
        <end position="192"/>
    </location>
</feature>
<evidence type="ECO:0000259" key="5">
    <source>
        <dbReference type="PROSITE" id="PS50802"/>
    </source>
</evidence>
<gene>
    <name evidence="6" type="ORF">SO694_00007024</name>
</gene>
<feature type="domain" description="OTU" evidence="5">
    <location>
        <begin position="291"/>
        <end position="422"/>
    </location>
</feature>
<evidence type="ECO:0000256" key="3">
    <source>
        <dbReference type="RuleBase" id="RU367104"/>
    </source>
</evidence>
<feature type="region of interest" description="Disordered" evidence="4">
    <location>
        <begin position="1"/>
        <end position="233"/>
    </location>
</feature>
<keyword evidence="3" id="KW-0833">Ubl conjugation pathway</keyword>
<name>A0ABR1GAC7_AURAN</name>
<proteinExistence type="predicted"/>
<dbReference type="Proteomes" id="UP001363151">
    <property type="component" value="Unassembled WGS sequence"/>
</dbReference>
<dbReference type="InterPro" id="IPR003323">
    <property type="entry name" value="OTU_dom"/>
</dbReference>
<dbReference type="PANTHER" id="PTHR13312:SF0">
    <property type="entry name" value="UBIQUITIN THIOESTERASE OTU1"/>
    <property type="match status" value="1"/>
</dbReference>
<feature type="compositionally biased region" description="Low complexity" evidence="4">
    <location>
        <begin position="38"/>
        <end position="51"/>
    </location>
</feature>
<keyword evidence="3" id="KW-0788">Thiol protease</keyword>
<feature type="compositionally biased region" description="Low complexity" evidence="4">
    <location>
        <begin position="193"/>
        <end position="209"/>
    </location>
</feature>
<dbReference type="EMBL" id="JBBJCI010000037">
    <property type="protein sequence ID" value="KAK7250245.1"/>
    <property type="molecule type" value="Genomic_DNA"/>
</dbReference>
<sequence length="422" mass="45684">MLSKSSRMLSSFFRRRRSKPSLDSWAVDEDWERGGSRGVSASSASRRSGPGLDPPRRRPPRDRAAARAGRAAAAAGKGHRTAASAGDDPFDPGAAERRRKRRERRKPGASEVRESAAVNEYWGNAHAPVSDQRPSRPPPTLAAAPRRPSAAAAAPRASAPWRRSRVPARSTTTARTSPRRAARRSPRPRRASPPRGAARPTAAARGGRAVAEEAPPRDASADLRSEPADDAAAATGAKGGKLCCSKCDGAHESSKCPHFKKQRDSHPDATRNLGKGKTLGSDCPPVVVRRARVIPQPPDGSCLFHSLSYGLRDGRGATSLRREIMAFIRNNPDLKISDTPLRDWIHWDALVSVATYTQRMSRGGWGGGIEMAATSELKNCNVEVYEQCALGYKRISLFQKQGAEKTVRVCYRGGVHYDSLVI</sequence>
<organism evidence="6 7">
    <name type="scientific">Aureococcus anophagefferens</name>
    <name type="common">Harmful bloom alga</name>
    <dbReference type="NCBI Taxonomy" id="44056"/>
    <lineage>
        <taxon>Eukaryota</taxon>
        <taxon>Sar</taxon>
        <taxon>Stramenopiles</taxon>
        <taxon>Ochrophyta</taxon>
        <taxon>Pelagophyceae</taxon>
        <taxon>Pelagomonadales</taxon>
        <taxon>Pelagomonadaceae</taxon>
        <taxon>Aureococcus</taxon>
    </lineage>
</organism>
<dbReference type="PROSITE" id="PS50802">
    <property type="entry name" value="OTU"/>
    <property type="match status" value="1"/>
</dbReference>
<feature type="compositionally biased region" description="Low complexity" evidence="4">
    <location>
        <begin position="141"/>
        <end position="176"/>
    </location>
</feature>
<evidence type="ECO:0000313" key="7">
    <source>
        <dbReference type="Proteomes" id="UP001363151"/>
    </source>
</evidence>
<comment type="caution">
    <text evidence="6">The sequence shown here is derived from an EMBL/GenBank/DDBJ whole genome shotgun (WGS) entry which is preliminary data.</text>
</comment>
<comment type="catalytic activity">
    <reaction evidence="1 3">
        <text>Thiol-dependent hydrolysis of ester, thioester, amide, peptide and isopeptide bonds formed by the C-terminal Gly of ubiquitin (a 76-residue protein attached to proteins as an intracellular targeting signal).</text>
        <dbReference type="EC" id="3.4.19.12"/>
    </reaction>
</comment>
<feature type="compositionally biased region" description="Basic and acidic residues" evidence="4">
    <location>
        <begin position="210"/>
        <end position="227"/>
    </location>
</feature>
<dbReference type="PANTHER" id="PTHR13312">
    <property type="entry name" value="HIV-INDUCED PROTEIN-7-LIKE PROTEASE"/>
    <property type="match status" value="1"/>
</dbReference>
<accession>A0ABR1GAC7</accession>
<dbReference type="SUPFAM" id="SSF54001">
    <property type="entry name" value="Cysteine proteinases"/>
    <property type="match status" value="1"/>
</dbReference>
<keyword evidence="2 3" id="KW-0378">Hydrolase</keyword>
<evidence type="ECO:0000256" key="2">
    <source>
        <dbReference type="ARBA" id="ARBA00022801"/>
    </source>
</evidence>
<protein>
    <recommendedName>
        <fullName evidence="3">Ubiquitin thioesterase OTU</fullName>
        <ecNumber evidence="3">3.4.19.12</ecNumber>
    </recommendedName>
</protein>
<feature type="region of interest" description="Disordered" evidence="4">
    <location>
        <begin position="254"/>
        <end position="278"/>
    </location>
</feature>
<evidence type="ECO:0000256" key="4">
    <source>
        <dbReference type="SAM" id="MobiDB-lite"/>
    </source>
</evidence>